<evidence type="ECO:0000313" key="1">
    <source>
        <dbReference type="EMBL" id="KAK8843202.1"/>
    </source>
</evidence>
<evidence type="ECO:0008006" key="3">
    <source>
        <dbReference type="Google" id="ProtNLM"/>
    </source>
</evidence>
<proteinExistence type="predicted"/>
<reference evidence="1 2" key="1">
    <citation type="submission" date="2024-04" db="EMBL/GenBank/DDBJ databases">
        <title>Tritrichomonas musculus Genome.</title>
        <authorList>
            <person name="Alves-Ferreira E."/>
            <person name="Grigg M."/>
            <person name="Lorenzi H."/>
            <person name="Galac M."/>
        </authorList>
    </citation>
    <scope>NUCLEOTIDE SEQUENCE [LARGE SCALE GENOMIC DNA]</scope>
    <source>
        <strain evidence="1 2">EAF2021</strain>
    </source>
</reference>
<protein>
    <recommendedName>
        <fullName evidence="3">UBR-type domain-containing protein</fullName>
    </recommendedName>
</protein>
<dbReference type="EMBL" id="JAPFFF010000035">
    <property type="protein sequence ID" value="KAK8843202.1"/>
    <property type="molecule type" value="Genomic_DNA"/>
</dbReference>
<gene>
    <name evidence="1" type="ORF">M9Y10_025050</name>
</gene>
<sequence length="111" mass="13330">MWNRKNRFNEIENEHDESRLNMFNQYNYSNEEEENNNEEEIKSLKRTFNSAGFHSISQTMHSCRKCKVDICQSCAILCHKDHPLKYEGFKSNLSCHCFEKIDSHCTFRKRS</sequence>
<accession>A0ABR2HBB2</accession>
<comment type="caution">
    <text evidence="1">The sequence shown here is derived from an EMBL/GenBank/DDBJ whole genome shotgun (WGS) entry which is preliminary data.</text>
</comment>
<evidence type="ECO:0000313" key="2">
    <source>
        <dbReference type="Proteomes" id="UP001470230"/>
    </source>
</evidence>
<dbReference type="Proteomes" id="UP001470230">
    <property type="component" value="Unassembled WGS sequence"/>
</dbReference>
<keyword evidence="2" id="KW-1185">Reference proteome</keyword>
<name>A0ABR2HBB2_9EUKA</name>
<organism evidence="1 2">
    <name type="scientific">Tritrichomonas musculus</name>
    <dbReference type="NCBI Taxonomy" id="1915356"/>
    <lineage>
        <taxon>Eukaryota</taxon>
        <taxon>Metamonada</taxon>
        <taxon>Parabasalia</taxon>
        <taxon>Tritrichomonadida</taxon>
        <taxon>Tritrichomonadidae</taxon>
        <taxon>Tritrichomonas</taxon>
    </lineage>
</organism>